<protein>
    <submittedName>
        <fullName evidence="4">NAD(P)-binding protein</fullName>
    </submittedName>
</protein>
<evidence type="ECO:0000313" key="5">
    <source>
        <dbReference type="Proteomes" id="UP000092321"/>
    </source>
</evidence>
<dbReference type="InterPro" id="IPR006140">
    <property type="entry name" value="D-isomer_DH_NAD-bd"/>
</dbReference>
<dbReference type="EMBL" id="LXPE01000019">
    <property type="protein sequence ID" value="OBA26309.1"/>
    <property type="molecule type" value="Genomic_DNA"/>
</dbReference>
<dbReference type="AlphaFoldDB" id="A0A1B7TC36"/>
<evidence type="ECO:0000259" key="3">
    <source>
        <dbReference type="Pfam" id="PF02826"/>
    </source>
</evidence>
<feature type="domain" description="D-isomer specific 2-hydroxyacid dehydrogenase NAD-binding" evidence="3">
    <location>
        <begin position="103"/>
        <end position="264"/>
    </location>
</feature>
<comment type="caution">
    <text evidence="4">The sequence shown here is derived from an EMBL/GenBank/DDBJ whole genome shotgun (WGS) entry which is preliminary data.</text>
</comment>
<dbReference type="GO" id="GO:0051287">
    <property type="term" value="F:NAD binding"/>
    <property type="evidence" value="ECO:0007669"/>
    <property type="project" value="InterPro"/>
</dbReference>
<evidence type="ECO:0000313" key="4">
    <source>
        <dbReference type="EMBL" id="OBA26309.1"/>
    </source>
</evidence>
<evidence type="ECO:0000256" key="2">
    <source>
        <dbReference type="ARBA" id="ARBA00023027"/>
    </source>
</evidence>
<dbReference type="PANTHER" id="PTHR10996:SF178">
    <property type="entry name" value="2-HYDROXYACID DEHYDROGENASE YGL185C-RELATED"/>
    <property type="match status" value="1"/>
</dbReference>
<dbReference type="Gene3D" id="3.40.50.720">
    <property type="entry name" value="NAD(P)-binding Rossmann-like Domain"/>
    <property type="match status" value="2"/>
</dbReference>
<dbReference type="OrthoDB" id="298012at2759"/>
<feature type="non-terminal residue" evidence="4">
    <location>
        <position position="1"/>
    </location>
</feature>
<keyword evidence="5" id="KW-1185">Reference proteome</keyword>
<dbReference type="GO" id="GO:0005829">
    <property type="term" value="C:cytosol"/>
    <property type="evidence" value="ECO:0007669"/>
    <property type="project" value="TreeGrafter"/>
</dbReference>
<accession>A0A1B7TC36</accession>
<dbReference type="InterPro" id="IPR050223">
    <property type="entry name" value="D-isomer_2-hydroxyacid_DH"/>
</dbReference>
<dbReference type="Proteomes" id="UP000092321">
    <property type="component" value="Unassembled WGS sequence"/>
</dbReference>
<dbReference type="InterPro" id="IPR036291">
    <property type="entry name" value="NAD(P)-bd_dom_sf"/>
</dbReference>
<dbReference type="GO" id="GO:0030267">
    <property type="term" value="F:glyoxylate reductase (NADPH) activity"/>
    <property type="evidence" value="ECO:0007669"/>
    <property type="project" value="TreeGrafter"/>
</dbReference>
<gene>
    <name evidence="4" type="ORF">HANVADRAFT_25414</name>
</gene>
<evidence type="ECO:0000256" key="1">
    <source>
        <dbReference type="ARBA" id="ARBA00023002"/>
    </source>
</evidence>
<sequence length="288" mass="32981">LKVITFCSRGISHVPVDYLNEKYGCIIKNYDDSELYVANDVADCGMFHVLESFRKFSYQQSKLREVLDSIATRGYLRGDDENELSFCFGHELKIVNKDVLEYMYTNSPMHKKALILGFGKIGQTLAKKLKYGLSMNVSYSTRSGKNTTDKDVAEFEYYPWGQWNEKLSQFDCIILCLPLSPQTKHIIDEQFLLNCSRFEKGNLNHLCLVNLGRGLLIDWSGIPKNFIKSRIRHVGLDVFYAEPKLTRECADLTLANSSVTPHIGSSTFEVYNRSSEFCLDLIKKTLDE</sequence>
<keyword evidence="1" id="KW-0560">Oxidoreductase</keyword>
<dbReference type="SUPFAM" id="SSF51735">
    <property type="entry name" value="NAD(P)-binding Rossmann-fold domains"/>
    <property type="match status" value="1"/>
</dbReference>
<keyword evidence="2" id="KW-0520">NAD</keyword>
<organism evidence="4 5">
    <name type="scientific">Hanseniaspora valbyensis NRRL Y-1626</name>
    <dbReference type="NCBI Taxonomy" id="766949"/>
    <lineage>
        <taxon>Eukaryota</taxon>
        <taxon>Fungi</taxon>
        <taxon>Dikarya</taxon>
        <taxon>Ascomycota</taxon>
        <taxon>Saccharomycotina</taxon>
        <taxon>Saccharomycetes</taxon>
        <taxon>Saccharomycodales</taxon>
        <taxon>Saccharomycodaceae</taxon>
        <taxon>Hanseniaspora</taxon>
    </lineage>
</organism>
<dbReference type="PANTHER" id="PTHR10996">
    <property type="entry name" value="2-HYDROXYACID DEHYDROGENASE-RELATED"/>
    <property type="match status" value="1"/>
</dbReference>
<proteinExistence type="predicted"/>
<reference evidence="5" key="1">
    <citation type="journal article" date="2016" name="Proc. Natl. Acad. Sci. U.S.A.">
        <title>Comparative genomics of biotechnologically important yeasts.</title>
        <authorList>
            <person name="Riley R."/>
            <person name="Haridas S."/>
            <person name="Wolfe K.H."/>
            <person name="Lopes M.R."/>
            <person name="Hittinger C.T."/>
            <person name="Goeker M."/>
            <person name="Salamov A.A."/>
            <person name="Wisecaver J.H."/>
            <person name="Long T.M."/>
            <person name="Calvey C.H."/>
            <person name="Aerts A.L."/>
            <person name="Barry K.W."/>
            <person name="Choi C."/>
            <person name="Clum A."/>
            <person name="Coughlan A.Y."/>
            <person name="Deshpande S."/>
            <person name="Douglass A.P."/>
            <person name="Hanson S.J."/>
            <person name="Klenk H.-P."/>
            <person name="LaButti K.M."/>
            <person name="Lapidus A."/>
            <person name="Lindquist E.A."/>
            <person name="Lipzen A.M."/>
            <person name="Meier-Kolthoff J.P."/>
            <person name="Ohm R.A."/>
            <person name="Otillar R.P."/>
            <person name="Pangilinan J.L."/>
            <person name="Peng Y."/>
            <person name="Rokas A."/>
            <person name="Rosa C.A."/>
            <person name="Scheuner C."/>
            <person name="Sibirny A.A."/>
            <person name="Slot J.C."/>
            <person name="Stielow J.B."/>
            <person name="Sun H."/>
            <person name="Kurtzman C.P."/>
            <person name="Blackwell M."/>
            <person name="Grigoriev I.V."/>
            <person name="Jeffries T.W."/>
        </authorList>
    </citation>
    <scope>NUCLEOTIDE SEQUENCE [LARGE SCALE GENOMIC DNA]</scope>
    <source>
        <strain evidence="5">NRRL Y-1626</strain>
    </source>
</reference>
<dbReference type="GO" id="GO:0016618">
    <property type="term" value="F:hydroxypyruvate reductase [NAD(P)H] activity"/>
    <property type="evidence" value="ECO:0007669"/>
    <property type="project" value="TreeGrafter"/>
</dbReference>
<dbReference type="Pfam" id="PF02826">
    <property type="entry name" value="2-Hacid_dh_C"/>
    <property type="match status" value="1"/>
</dbReference>
<name>A0A1B7TC36_9ASCO</name>